<dbReference type="Gene3D" id="1.20.1050.10">
    <property type="match status" value="1"/>
</dbReference>
<gene>
    <name evidence="1" type="ORF">CU098_009755</name>
</gene>
<dbReference type="InterPro" id="IPR036282">
    <property type="entry name" value="Glutathione-S-Trfase_C_sf"/>
</dbReference>
<sequence length="104" mass="11860">SKVQSESFKYVLNFKDENNFSDCEKNVNAALERQSPSNLCFLGTEYSLAGIPVARFVARWNGFHKLYLKGYQFEAVKKNPRLAKFLDAIVNRASVKETYIGSKN</sequence>
<organism evidence="1 2">
    <name type="scientific">Rhizopus stolonifer</name>
    <name type="common">Rhizopus nigricans</name>
    <dbReference type="NCBI Taxonomy" id="4846"/>
    <lineage>
        <taxon>Eukaryota</taxon>
        <taxon>Fungi</taxon>
        <taxon>Fungi incertae sedis</taxon>
        <taxon>Mucoromycota</taxon>
        <taxon>Mucoromycotina</taxon>
        <taxon>Mucoromycetes</taxon>
        <taxon>Mucorales</taxon>
        <taxon>Mucorineae</taxon>
        <taxon>Rhizopodaceae</taxon>
        <taxon>Rhizopus</taxon>
    </lineage>
</organism>
<dbReference type="OrthoDB" id="202840at2759"/>
<evidence type="ECO:0000313" key="2">
    <source>
        <dbReference type="Proteomes" id="UP000253551"/>
    </source>
</evidence>
<evidence type="ECO:0000313" key="1">
    <source>
        <dbReference type="EMBL" id="RCH85878.1"/>
    </source>
</evidence>
<dbReference type="STRING" id="4846.A0A367J7G7"/>
<reference evidence="1 2" key="1">
    <citation type="journal article" date="2018" name="G3 (Bethesda)">
        <title>Phylogenetic and Phylogenomic Definition of Rhizopus Species.</title>
        <authorList>
            <person name="Gryganskyi A.P."/>
            <person name="Golan J."/>
            <person name="Dolatabadi S."/>
            <person name="Mondo S."/>
            <person name="Robb S."/>
            <person name="Idnurm A."/>
            <person name="Muszewska A."/>
            <person name="Steczkiewicz K."/>
            <person name="Masonjones S."/>
            <person name="Liao H.L."/>
            <person name="Gajdeczka M.T."/>
            <person name="Anike F."/>
            <person name="Vuek A."/>
            <person name="Anishchenko I.M."/>
            <person name="Voigt K."/>
            <person name="de Hoog G.S."/>
            <person name="Smith M.E."/>
            <person name="Heitman J."/>
            <person name="Vilgalys R."/>
            <person name="Stajich J.E."/>
        </authorList>
    </citation>
    <scope>NUCLEOTIDE SEQUENCE [LARGE SCALE GENOMIC DNA]</scope>
    <source>
        <strain evidence="1 2">LSU 92-RS-03</strain>
    </source>
</reference>
<protein>
    <submittedName>
        <fullName evidence="1">Uncharacterized protein</fullName>
    </submittedName>
</protein>
<proteinExistence type="predicted"/>
<name>A0A367J7G7_RHIST</name>
<keyword evidence="2" id="KW-1185">Reference proteome</keyword>
<comment type="caution">
    <text evidence="1">The sequence shown here is derived from an EMBL/GenBank/DDBJ whole genome shotgun (WGS) entry which is preliminary data.</text>
</comment>
<feature type="non-terminal residue" evidence="1">
    <location>
        <position position="1"/>
    </location>
</feature>
<dbReference type="Proteomes" id="UP000253551">
    <property type="component" value="Unassembled WGS sequence"/>
</dbReference>
<accession>A0A367J7G7</accession>
<dbReference type="AlphaFoldDB" id="A0A367J7G7"/>
<dbReference type="EMBL" id="PJQM01004065">
    <property type="protein sequence ID" value="RCH85878.1"/>
    <property type="molecule type" value="Genomic_DNA"/>
</dbReference>
<dbReference type="SUPFAM" id="SSF47616">
    <property type="entry name" value="GST C-terminal domain-like"/>
    <property type="match status" value="1"/>
</dbReference>